<protein>
    <submittedName>
        <fullName evidence="3">DUF6264 family protein</fullName>
    </submittedName>
</protein>
<feature type="compositionally biased region" description="Low complexity" evidence="1">
    <location>
        <begin position="161"/>
        <end position="171"/>
    </location>
</feature>
<feature type="compositionally biased region" description="Gly residues" evidence="1">
    <location>
        <begin position="116"/>
        <end position="127"/>
    </location>
</feature>
<keyword evidence="2" id="KW-0472">Membrane</keyword>
<proteinExistence type="predicted"/>
<dbReference type="EMBL" id="JBHTLY010000004">
    <property type="protein sequence ID" value="MFD1202424.1"/>
    <property type="molecule type" value="Genomic_DNA"/>
</dbReference>
<evidence type="ECO:0000313" key="4">
    <source>
        <dbReference type="Proteomes" id="UP001597181"/>
    </source>
</evidence>
<feature type="compositionally biased region" description="Low complexity" evidence="1">
    <location>
        <begin position="81"/>
        <end position="90"/>
    </location>
</feature>
<dbReference type="Pfam" id="PF19779">
    <property type="entry name" value="DUF6264"/>
    <property type="match status" value="1"/>
</dbReference>
<gene>
    <name evidence="3" type="ORF">ACFQ3U_11015</name>
</gene>
<feature type="region of interest" description="Disordered" evidence="1">
    <location>
        <begin position="1"/>
        <end position="171"/>
    </location>
</feature>
<feature type="transmembrane region" description="Helical" evidence="2">
    <location>
        <begin position="270"/>
        <end position="293"/>
    </location>
</feature>
<dbReference type="Proteomes" id="UP001597181">
    <property type="component" value="Unassembled WGS sequence"/>
</dbReference>
<evidence type="ECO:0000313" key="3">
    <source>
        <dbReference type="EMBL" id="MFD1202424.1"/>
    </source>
</evidence>
<organism evidence="3 4">
    <name type="scientific">Leucobacter albus</name>
    <dbReference type="NCBI Taxonomy" id="272210"/>
    <lineage>
        <taxon>Bacteria</taxon>
        <taxon>Bacillati</taxon>
        <taxon>Actinomycetota</taxon>
        <taxon>Actinomycetes</taxon>
        <taxon>Micrococcales</taxon>
        <taxon>Microbacteriaceae</taxon>
        <taxon>Leucobacter</taxon>
    </lineage>
</organism>
<feature type="transmembrane region" description="Helical" evidence="2">
    <location>
        <begin position="192"/>
        <end position="215"/>
    </location>
</feature>
<feature type="transmembrane region" description="Helical" evidence="2">
    <location>
        <begin position="235"/>
        <end position="258"/>
    </location>
</feature>
<name>A0ABW3TQ65_9MICO</name>
<comment type="caution">
    <text evidence="3">The sequence shown here is derived from an EMBL/GenBank/DDBJ whole genome shotgun (WGS) entry which is preliminary data.</text>
</comment>
<keyword evidence="2" id="KW-0812">Transmembrane</keyword>
<evidence type="ECO:0000256" key="1">
    <source>
        <dbReference type="SAM" id="MobiDB-lite"/>
    </source>
</evidence>
<accession>A0ABW3TQ65</accession>
<keyword evidence="2" id="KW-1133">Transmembrane helix</keyword>
<dbReference type="InterPro" id="IPR046231">
    <property type="entry name" value="DUF6264"/>
</dbReference>
<sequence length="321" mass="32409">MSEERDGNAGTPASPEPAAPAVDPGAATPVPARDSRPKPEFGEYAPEGWEWKPEGAADEAANTPGVGTRTPGAGGAGTGATVGAPTPATVQGVPHNLGANLPRPARRGSAGRGAAAAGGGSAQGGSAQGHQAPGSQASGGPTQHSAGAPYRAPAAGDARAPHQAAQLQQAQFQAPAQGGYAQQKPANLGDRVITILLLVLGAFGALYSSLTLMGLRNVFAVMEDAPGVTDLTPPAWLDMTGKVAGMVVLVLYGLMLVYSIRRLRARKLTFWVPLVLGVVVSIAVIVIVASAMFGTPELAEIMSDPSASAELLEYLQGFPTS</sequence>
<feature type="compositionally biased region" description="Low complexity" evidence="1">
    <location>
        <begin position="128"/>
        <end position="140"/>
    </location>
</feature>
<dbReference type="RefSeq" id="WP_343960845.1">
    <property type="nucleotide sequence ID" value="NZ_BAAAKZ010000010.1"/>
</dbReference>
<reference evidence="4" key="1">
    <citation type="journal article" date="2019" name="Int. J. Syst. Evol. Microbiol.">
        <title>The Global Catalogue of Microorganisms (GCM) 10K type strain sequencing project: providing services to taxonomists for standard genome sequencing and annotation.</title>
        <authorList>
            <consortium name="The Broad Institute Genomics Platform"/>
            <consortium name="The Broad Institute Genome Sequencing Center for Infectious Disease"/>
            <person name="Wu L."/>
            <person name="Ma J."/>
        </authorList>
    </citation>
    <scope>NUCLEOTIDE SEQUENCE [LARGE SCALE GENOMIC DNA]</scope>
    <source>
        <strain evidence="4">CCUG 50213</strain>
    </source>
</reference>
<evidence type="ECO:0000256" key="2">
    <source>
        <dbReference type="SAM" id="Phobius"/>
    </source>
</evidence>
<keyword evidence="4" id="KW-1185">Reference proteome</keyword>